<gene>
    <name evidence="3" type="ORF">CPA45_12000</name>
</gene>
<dbReference type="OrthoDB" id="5598152at2"/>
<evidence type="ECO:0000313" key="4">
    <source>
        <dbReference type="Proteomes" id="UP000218677"/>
    </source>
</evidence>
<protein>
    <submittedName>
        <fullName evidence="3">Electron transfer flavoprotein subunit beta</fullName>
    </submittedName>
</protein>
<evidence type="ECO:0000313" key="3">
    <source>
        <dbReference type="EMBL" id="PCF95478.1"/>
    </source>
</evidence>
<evidence type="ECO:0000259" key="2">
    <source>
        <dbReference type="Pfam" id="PF01012"/>
    </source>
</evidence>
<comment type="caution">
    <text evidence="3">The sequence shown here is derived from an EMBL/GenBank/DDBJ whole genome shotgun (WGS) entry which is preliminary data.</text>
</comment>
<accession>A0A2A4HJB1</accession>
<keyword evidence="1" id="KW-0813">Transport</keyword>
<sequence>MRPDQQQKQQQQGIDVAVLVSIGRHPTTGRARRAEQDARGLELALSMEAELPGTRISMLHAGPQGDGSEAALRGYLGMATGVGMGLESMTLLEQPEGSDAIPALAAHLAATSPQLVITGARAERGEGSGLLPYALAEHLGWPLVNSLASVEKVENGVVTLLQALPRGQRRRLKVRLPAIISVDEAAPAARQSAFGPARRATFAITPTTPEADSELAQWHLAPARKRPKRLKIVKAASARDRFKAAASKAEGKGGQVLTDVTPEQGAEAIYKLLKEEEVLR</sequence>
<dbReference type="SUPFAM" id="SSF52402">
    <property type="entry name" value="Adenine nucleotide alpha hydrolases-like"/>
    <property type="match status" value="1"/>
</dbReference>
<dbReference type="Pfam" id="PF01012">
    <property type="entry name" value="ETF"/>
    <property type="match status" value="1"/>
</dbReference>
<name>A0A2A4HJB1_9GAMM</name>
<dbReference type="EMBL" id="NWUX01000009">
    <property type="protein sequence ID" value="PCF95478.1"/>
    <property type="molecule type" value="Genomic_DNA"/>
</dbReference>
<feature type="domain" description="Electron transfer flavoprotein alpha/beta-subunit N-terminal" evidence="2">
    <location>
        <begin position="38"/>
        <end position="192"/>
    </location>
</feature>
<dbReference type="InterPro" id="IPR014730">
    <property type="entry name" value="ETF_a/b_N"/>
</dbReference>
<organism evidence="3 4">
    <name type="scientific">Vreelandella nigrificans</name>
    <dbReference type="NCBI Taxonomy" id="2042704"/>
    <lineage>
        <taxon>Bacteria</taxon>
        <taxon>Pseudomonadati</taxon>
        <taxon>Pseudomonadota</taxon>
        <taxon>Gammaproteobacteria</taxon>
        <taxon>Oceanospirillales</taxon>
        <taxon>Halomonadaceae</taxon>
        <taxon>Vreelandella</taxon>
    </lineage>
</organism>
<reference evidence="4" key="1">
    <citation type="submission" date="2017-09" db="EMBL/GenBank/DDBJ databases">
        <authorList>
            <person name="Cho G.-S."/>
            <person name="Oguntoyinbo F.A."/>
            <person name="Cnockaert M."/>
            <person name="Kabisch J."/>
            <person name="Neve H."/>
            <person name="Bockelmann W."/>
            <person name="Wenning M."/>
            <person name="Franz C.M."/>
            <person name="Vandamme P."/>
        </authorList>
    </citation>
    <scope>NUCLEOTIDE SEQUENCE [LARGE SCALE GENOMIC DNA]</scope>
    <source>
        <strain evidence="4">MBT G8648</strain>
    </source>
</reference>
<dbReference type="AlphaFoldDB" id="A0A2A4HJB1"/>
<dbReference type="Gene3D" id="3.40.50.620">
    <property type="entry name" value="HUPs"/>
    <property type="match status" value="1"/>
</dbReference>
<dbReference type="Proteomes" id="UP000218677">
    <property type="component" value="Unassembled WGS sequence"/>
</dbReference>
<keyword evidence="1" id="KW-0249">Electron transport</keyword>
<dbReference type="RefSeq" id="WP_096651778.1">
    <property type="nucleotide sequence ID" value="NZ_NWUX01000009.1"/>
</dbReference>
<keyword evidence="4" id="KW-1185">Reference proteome</keyword>
<evidence type="ECO:0000256" key="1">
    <source>
        <dbReference type="ARBA" id="ARBA00022982"/>
    </source>
</evidence>
<proteinExistence type="predicted"/>
<dbReference type="InterPro" id="IPR014729">
    <property type="entry name" value="Rossmann-like_a/b/a_fold"/>
</dbReference>